<accession>A0A0F8JA92</accession>
<evidence type="ECO:0000313" key="5">
    <source>
        <dbReference type="Proteomes" id="UP000034409"/>
    </source>
</evidence>
<evidence type="ECO:0000313" key="4">
    <source>
        <dbReference type="Proteomes" id="UP000034387"/>
    </source>
</evidence>
<gene>
    <name evidence="3" type="ORF">DU42_06155</name>
    <name evidence="2" type="ORF">DU57_09880</name>
    <name evidence="1" type="ORF">DU59_04045</name>
</gene>
<reference evidence="4 5" key="1">
    <citation type="journal article" date="2015" name="ISME J.">
        <title>Genomic and phenotypic differentiation among Methanosarcina mazei populations from Columbia River sediment.</title>
        <authorList>
            <person name="Youngblut N.D."/>
            <person name="Wirth J.S."/>
            <person name="Henriksen J.R."/>
            <person name="Smith M."/>
            <person name="Simon H."/>
            <person name="Metcalf W.W."/>
            <person name="Whitaker R.J."/>
        </authorList>
    </citation>
    <scope>NUCLEOTIDE SEQUENCE [LARGE SCALE GENOMIC DNA]</scope>
    <source>
        <strain evidence="2 6">3.H.A.2.6</strain>
        <strain evidence="1 5">3.H.A.2.8</strain>
        <strain evidence="3 4">3.H.M.2.7</strain>
    </source>
</reference>
<dbReference type="AlphaFoldDB" id="A0A0F8JA92"/>
<dbReference type="Pfam" id="PF08942">
    <property type="entry name" value="DUF1919"/>
    <property type="match status" value="1"/>
</dbReference>
<sequence>MYKLLLRKFSKNIVYKLHEKINDVKLRRKLRNRTFTLISNNCWGSKVYKDLNIKYNTPFIGLFLYAPCYIKLLKNLDNYLDSELTFESKSKYEISNQYREKKWYPLGILGDDVEVHFLHYKSESEAKEKWTRRKQRMNMENLFIEFSDRDLCTKGLIEEFENLPFKHKVCFTAKNYPEIHCSVQLKKYEKEDHIGNIYEDSYIVKKYFDVVGWINSNNIK</sequence>
<dbReference type="InterPro" id="IPR037226">
    <property type="entry name" value="CAC2185-like_sf"/>
</dbReference>
<dbReference type="EMBL" id="JJPX01000029">
    <property type="protein sequence ID" value="KKH13095.1"/>
    <property type="molecule type" value="Genomic_DNA"/>
</dbReference>
<evidence type="ECO:0000313" key="1">
    <source>
        <dbReference type="EMBL" id="KKG88487.1"/>
    </source>
</evidence>
<dbReference type="InterPro" id="IPR015037">
    <property type="entry name" value="DUF1919"/>
</dbReference>
<organism evidence="2 6">
    <name type="scientific">Methanosarcina mazei</name>
    <name type="common">Methanosarcina frisia</name>
    <dbReference type="NCBI Taxonomy" id="2209"/>
    <lineage>
        <taxon>Archaea</taxon>
        <taxon>Methanobacteriati</taxon>
        <taxon>Methanobacteriota</taxon>
        <taxon>Stenosarchaea group</taxon>
        <taxon>Methanomicrobia</taxon>
        <taxon>Methanosarcinales</taxon>
        <taxon>Methanosarcinaceae</taxon>
        <taxon>Methanosarcina</taxon>
    </lineage>
</organism>
<comment type="caution">
    <text evidence="2">The sequence shown here is derived from an EMBL/GenBank/DDBJ whole genome shotgun (WGS) entry which is preliminary data.</text>
</comment>
<evidence type="ECO:0000313" key="3">
    <source>
        <dbReference type="EMBL" id="KKH13095.1"/>
    </source>
</evidence>
<evidence type="ECO:0000313" key="2">
    <source>
        <dbReference type="EMBL" id="KKG88564.1"/>
    </source>
</evidence>
<dbReference type="SUPFAM" id="SSF142795">
    <property type="entry name" value="CAC2185-like"/>
    <property type="match status" value="1"/>
</dbReference>
<protein>
    <recommendedName>
        <fullName evidence="7">DUF1919 domain-containing protein</fullName>
    </recommendedName>
</protein>
<dbReference type="EMBL" id="JJPS01000144">
    <property type="protein sequence ID" value="KKG88487.1"/>
    <property type="molecule type" value="Genomic_DNA"/>
</dbReference>
<evidence type="ECO:0000313" key="6">
    <source>
        <dbReference type="Proteomes" id="UP000034950"/>
    </source>
</evidence>
<dbReference type="Proteomes" id="UP000034387">
    <property type="component" value="Unassembled WGS sequence"/>
</dbReference>
<dbReference type="Proteomes" id="UP000034950">
    <property type="component" value="Unassembled WGS sequence"/>
</dbReference>
<dbReference type="Proteomes" id="UP000034409">
    <property type="component" value="Unassembled WGS sequence"/>
</dbReference>
<proteinExistence type="predicted"/>
<dbReference type="PATRIC" id="fig|2209.44.peg.2153"/>
<evidence type="ECO:0008006" key="7">
    <source>
        <dbReference type="Google" id="ProtNLM"/>
    </source>
</evidence>
<name>A0A0F8JA92_METMZ</name>
<dbReference type="EMBL" id="JJPR01000047">
    <property type="protein sequence ID" value="KKG88564.1"/>
    <property type="molecule type" value="Genomic_DNA"/>
</dbReference>